<evidence type="ECO:0000256" key="1">
    <source>
        <dbReference type="ARBA" id="ARBA00004141"/>
    </source>
</evidence>
<evidence type="ECO:0000256" key="4">
    <source>
        <dbReference type="ARBA" id="ARBA00023136"/>
    </source>
</evidence>
<proteinExistence type="predicted"/>
<feature type="region of interest" description="Disordered" evidence="5">
    <location>
        <begin position="33"/>
        <end position="53"/>
    </location>
</feature>
<feature type="signal peptide" evidence="7">
    <location>
        <begin position="1"/>
        <end position="22"/>
    </location>
</feature>
<feature type="transmembrane region" description="Helical" evidence="6">
    <location>
        <begin position="62"/>
        <end position="84"/>
    </location>
</feature>
<name>A0A9W8AAC1_9FUNG</name>
<keyword evidence="4 6" id="KW-0472">Membrane</keyword>
<comment type="caution">
    <text evidence="8">The sequence shown here is derived from an EMBL/GenBank/DDBJ whole genome shotgun (WGS) entry which is preliminary data.</text>
</comment>
<evidence type="ECO:0000256" key="6">
    <source>
        <dbReference type="SAM" id="Phobius"/>
    </source>
</evidence>
<feature type="transmembrane region" description="Helical" evidence="6">
    <location>
        <begin position="364"/>
        <end position="389"/>
    </location>
</feature>
<dbReference type="GO" id="GO:0005385">
    <property type="term" value="F:zinc ion transmembrane transporter activity"/>
    <property type="evidence" value="ECO:0007669"/>
    <property type="project" value="TreeGrafter"/>
</dbReference>
<organism evidence="8 9">
    <name type="scientific">Mycoemilia scoparia</name>
    <dbReference type="NCBI Taxonomy" id="417184"/>
    <lineage>
        <taxon>Eukaryota</taxon>
        <taxon>Fungi</taxon>
        <taxon>Fungi incertae sedis</taxon>
        <taxon>Zoopagomycota</taxon>
        <taxon>Kickxellomycotina</taxon>
        <taxon>Kickxellomycetes</taxon>
        <taxon>Kickxellales</taxon>
        <taxon>Kickxellaceae</taxon>
        <taxon>Mycoemilia</taxon>
    </lineage>
</organism>
<dbReference type="PANTHER" id="PTHR11040">
    <property type="entry name" value="ZINC/IRON TRANSPORTER"/>
    <property type="match status" value="1"/>
</dbReference>
<keyword evidence="2 6" id="KW-0812">Transmembrane</keyword>
<feature type="compositionally biased region" description="Polar residues" evidence="5">
    <location>
        <begin position="223"/>
        <end position="232"/>
    </location>
</feature>
<comment type="subcellular location">
    <subcellularLocation>
        <location evidence="1">Membrane</location>
        <topology evidence="1">Multi-pass membrane protein</topology>
    </subcellularLocation>
</comment>
<dbReference type="OrthoDB" id="262547at2759"/>
<evidence type="ECO:0000256" key="7">
    <source>
        <dbReference type="SAM" id="SignalP"/>
    </source>
</evidence>
<dbReference type="EMBL" id="JANBPU010000010">
    <property type="protein sequence ID" value="KAJ1920741.1"/>
    <property type="molecule type" value="Genomic_DNA"/>
</dbReference>
<dbReference type="AlphaFoldDB" id="A0A9W8AAC1"/>
<keyword evidence="9" id="KW-1185">Reference proteome</keyword>
<feature type="transmembrane region" description="Helical" evidence="6">
    <location>
        <begin position="401"/>
        <end position="418"/>
    </location>
</feature>
<feature type="chain" id="PRO_5040949778" evidence="7">
    <location>
        <begin position="23"/>
        <end position="456"/>
    </location>
</feature>
<feature type="region of interest" description="Disordered" evidence="5">
    <location>
        <begin position="223"/>
        <end position="247"/>
    </location>
</feature>
<evidence type="ECO:0000256" key="5">
    <source>
        <dbReference type="SAM" id="MobiDB-lite"/>
    </source>
</evidence>
<evidence type="ECO:0000313" key="8">
    <source>
        <dbReference type="EMBL" id="KAJ1920741.1"/>
    </source>
</evidence>
<dbReference type="InterPro" id="IPR003689">
    <property type="entry name" value="ZIP"/>
</dbReference>
<feature type="transmembrane region" description="Helical" evidence="6">
    <location>
        <begin position="151"/>
        <end position="172"/>
    </location>
</feature>
<accession>A0A9W8AAC1</accession>
<keyword evidence="3 6" id="KW-1133">Transmembrane helix</keyword>
<dbReference type="Pfam" id="PF02535">
    <property type="entry name" value="Zip"/>
    <property type="match status" value="1"/>
</dbReference>
<reference evidence="8" key="1">
    <citation type="submission" date="2022-07" db="EMBL/GenBank/DDBJ databases">
        <title>Phylogenomic reconstructions and comparative analyses of Kickxellomycotina fungi.</title>
        <authorList>
            <person name="Reynolds N.K."/>
            <person name="Stajich J.E."/>
            <person name="Barry K."/>
            <person name="Grigoriev I.V."/>
            <person name="Crous P."/>
            <person name="Smith M.E."/>
        </authorList>
    </citation>
    <scope>NUCLEOTIDE SEQUENCE</scope>
    <source>
        <strain evidence="8">NBRC 100468</strain>
    </source>
</reference>
<dbReference type="GO" id="GO:0016020">
    <property type="term" value="C:membrane"/>
    <property type="evidence" value="ECO:0007669"/>
    <property type="project" value="UniProtKB-SubCell"/>
</dbReference>
<feature type="transmembrane region" description="Helical" evidence="6">
    <location>
        <begin position="104"/>
        <end position="127"/>
    </location>
</feature>
<gene>
    <name evidence="8" type="ORF">H4219_001140</name>
</gene>
<protein>
    <submittedName>
        <fullName evidence="8">Uncharacterized protein</fullName>
    </submittedName>
</protein>
<sequence length="456" mass="49468">MGFPSFRKGVWLVIAWAALAQALFVVSVTAHGGHDSSPSPSDNTSSSESSKPGKRVVAQGKIALGFGMAVLAACCSALGSLLPFYDDLPPRWRIFTRHKPDFQIATSAGFLAASMSFSAGVLLYLSLGDLFPESVDSFTNAAVFDKKNSNMVSTCIFIGVIIIMYTATKLGPRLFRKLKEMRSSSSSLRSSSPKTIDVTTMGQDEEVPQCTCNVPAFNEKATESSVQLQDPTNEAPGAGPPSHHALQQHQGVEIPAALSAHAHNAHISKLIPRTLVLMEGQRHMDSCPCHLYYNERARKEWIAMGYQVTIALCIHNFPEALSTFAASVHSTSLGALYGIALGLHKIPEGLMVSLPIYYATGSRWKAFIIAATANSITQLLGACLGYALFVTYWNEAVNGTLFAVASALLLFTIIKSVMPQCRRYDPDDRYCTLMTFMGLVFLMLVNALFSYAPIDQ</sequence>
<feature type="compositionally biased region" description="Low complexity" evidence="5">
    <location>
        <begin position="36"/>
        <end position="50"/>
    </location>
</feature>
<evidence type="ECO:0000256" key="2">
    <source>
        <dbReference type="ARBA" id="ARBA00022692"/>
    </source>
</evidence>
<evidence type="ECO:0000313" key="9">
    <source>
        <dbReference type="Proteomes" id="UP001150538"/>
    </source>
</evidence>
<keyword evidence="7" id="KW-0732">Signal</keyword>
<dbReference type="PANTHER" id="PTHR11040:SF205">
    <property type="entry name" value="ZINC TRANSPORTER ZUPT"/>
    <property type="match status" value="1"/>
</dbReference>
<evidence type="ECO:0000256" key="3">
    <source>
        <dbReference type="ARBA" id="ARBA00022989"/>
    </source>
</evidence>
<feature type="transmembrane region" description="Helical" evidence="6">
    <location>
        <begin position="430"/>
        <end position="452"/>
    </location>
</feature>
<dbReference type="Proteomes" id="UP001150538">
    <property type="component" value="Unassembled WGS sequence"/>
</dbReference>